<dbReference type="NCBIfam" id="TIGR00756">
    <property type="entry name" value="PPR"/>
    <property type="match status" value="5"/>
</dbReference>
<dbReference type="Proteomes" id="UP001415857">
    <property type="component" value="Unassembled WGS sequence"/>
</dbReference>
<dbReference type="FunFam" id="1.25.40.10:FF:000277">
    <property type="entry name" value="Pentatricopeptide repeat-containing protein, mitochondrial"/>
    <property type="match status" value="1"/>
</dbReference>
<dbReference type="Gene3D" id="1.25.40.10">
    <property type="entry name" value="Tetratricopeptide repeat domain"/>
    <property type="match status" value="4"/>
</dbReference>
<dbReference type="SUPFAM" id="SSF48452">
    <property type="entry name" value="TPR-like"/>
    <property type="match status" value="1"/>
</dbReference>
<dbReference type="GO" id="GO:0003723">
    <property type="term" value="F:RNA binding"/>
    <property type="evidence" value="ECO:0007669"/>
    <property type="project" value="InterPro"/>
</dbReference>
<evidence type="ECO:0000256" key="2">
    <source>
        <dbReference type="ARBA" id="ARBA00061659"/>
    </source>
</evidence>
<dbReference type="AlphaFoldDB" id="A0AAP0RIU3"/>
<dbReference type="PANTHER" id="PTHR47926">
    <property type="entry name" value="PENTATRICOPEPTIDE REPEAT-CONTAINING PROTEIN"/>
    <property type="match status" value="1"/>
</dbReference>
<gene>
    <name evidence="4" type="ORF">L1049_027890</name>
</gene>
<feature type="repeat" description="PPR" evidence="3">
    <location>
        <begin position="197"/>
        <end position="231"/>
    </location>
</feature>
<dbReference type="InterPro" id="IPR011990">
    <property type="entry name" value="TPR-like_helical_dom_sf"/>
</dbReference>
<sequence>MNHRNLHVLLLRWASLEKVKQIHGHAITVGLHNHQHLACKILNIYAKLGRPLEAHNVFNQIRNPDIVSWTCLISLYLHTQRPRKAFSIFSELILTGLKPDGFSIVSALSACGHNKDASGGKIVHGMIFRFELGSDPIMGNALIDMYSRNGEIQLAILVFREMENKDVASWTSLLNGFIMCNDLESARHVFERMPQRNPISWTAMITGYVRGHTPIRALELFQRMKLEGNDPPTAITIVTVLSGSADVGALDLGRSIHGYVTKTNLNMDVTVNNALVDMYSKSGSLDMAIKIFDEILEKDVFSWTSMISGYALHGKGSHALEVFYEMLKSGMAPNEVTFVSVLSACGHAGFVIEGQRLFNRMIQCYNYRPKIEHYGCMVDLLGRAGLLEEAKELIEQMGIRPDVVIWRSLLSACLVHRNLMLAEMAGNKIIELEPDDDGVYVLLWNIYCSANRWEHALKTRKLMRDRGVKKKPGCSWVEVNGVVHEFLAEDTMHQVRTEIYLVLEGITEHSKLDFDLS</sequence>
<proteinExistence type="inferred from homology"/>
<feature type="repeat" description="PPR" evidence="3">
    <location>
        <begin position="299"/>
        <end position="333"/>
    </location>
</feature>
<reference evidence="4 5" key="1">
    <citation type="journal article" date="2024" name="Plant J.">
        <title>Genome sequences and population genomics reveal climatic adaptation and genomic divergence between two closely related sweetgum species.</title>
        <authorList>
            <person name="Xu W.Q."/>
            <person name="Ren C.Q."/>
            <person name="Zhang X.Y."/>
            <person name="Comes H.P."/>
            <person name="Liu X.H."/>
            <person name="Li Y.G."/>
            <person name="Kettle C.J."/>
            <person name="Jalonen R."/>
            <person name="Gaisberger H."/>
            <person name="Ma Y.Z."/>
            <person name="Qiu Y.X."/>
        </authorList>
    </citation>
    <scope>NUCLEOTIDE SEQUENCE [LARGE SCALE GENOMIC DNA]</scope>
    <source>
        <strain evidence="4">Hangzhou</strain>
    </source>
</reference>
<evidence type="ECO:0008006" key="6">
    <source>
        <dbReference type="Google" id="ProtNLM"/>
    </source>
</evidence>
<dbReference type="Pfam" id="PF13041">
    <property type="entry name" value="PPR_2"/>
    <property type="match status" value="2"/>
</dbReference>
<accession>A0AAP0RIU3</accession>
<dbReference type="GO" id="GO:0016556">
    <property type="term" value="P:mRNA modification"/>
    <property type="evidence" value="ECO:0007669"/>
    <property type="project" value="UniProtKB-ARBA"/>
</dbReference>
<dbReference type="PROSITE" id="PS51375">
    <property type="entry name" value="PPR"/>
    <property type="match status" value="6"/>
</dbReference>
<dbReference type="GO" id="GO:0005737">
    <property type="term" value="C:cytoplasm"/>
    <property type="evidence" value="ECO:0007669"/>
    <property type="project" value="UniProtKB-ARBA"/>
</dbReference>
<evidence type="ECO:0000256" key="3">
    <source>
        <dbReference type="PROSITE-ProRule" id="PRU00708"/>
    </source>
</evidence>
<comment type="caution">
    <text evidence="4">The sequence shown here is derived from an EMBL/GenBank/DDBJ whole genome shotgun (WGS) entry which is preliminary data.</text>
</comment>
<organism evidence="4 5">
    <name type="scientific">Liquidambar formosana</name>
    <name type="common">Formosan gum</name>
    <dbReference type="NCBI Taxonomy" id="63359"/>
    <lineage>
        <taxon>Eukaryota</taxon>
        <taxon>Viridiplantae</taxon>
        <taxon>Streptophyta</taxon>
        <taxon>Embryophyta</taxon>
        <taxon>Tracheophyta</taxon>
        <taxon>Spermatophyta</taxon>
        <taxon>Magnoliopsida</taxon>
        <taxon>eudicotyledons</taxon>
        <taxon>Gunneridae</taxon>
        <taxon>Pentapetalae</taxon>
        <taxon>Saxifragales</taxon>
        <taxon>Altingiaceae</taxon>
        <taxon>Liquidambar</taxon>
    </lineage>
</organism>
<dbReference type="InterPro" id="IPR002885">
    <property type="entry name" value="PPR_rpt"/>
</dbReference>
<feature type="repeat" description="PPR" evidence="3">
    <location>
        <begin position="268"/>
        <end position="298"/>
    </location>
</feature>
<name>A0AAP0RIU3_LIQFO</name>
<comment type="similarity">
    <text evidence="2">Belongs to the PPR family. PCMP-E subfamily.</text>
</comment>
<dbReference type="InterPro" id="IPR046960">
    <property type="entry name" value="PPR_At4g14850-like_plant"/>
</dbReference>
<evidence type="ECO:0000313" key="4">
    <source>
        <dbReference type="EMBL" id="KAK9278325.1"/>
    </source>
</evidence>
<evidence type="ECO:0000256" key="1">
    <source>
        <dbReference type="ARBA" id="ARBA00022737"/>
    </source>
</evidence>
<dbReference type="EMBL" id="JBBPBK010000009">
    <property type="protein sequence ID" value="KAK9278325.1"/>
    <property type="molecule type" value="Genomic_DNA"/>
</dbReference>
<dbReference type="Pfam" id="PF20431">
    <property type="entry name" value="E_motif"/>
    <property type="match status" value="1"/>
</dbReference>
<dbReference type="FunFam" id="1.25.40.10:FF:001579">
    <property type="entry name" value="Pentatricopeptide repeat-containing protein"/>
    <property type="match status" value="1"/>
</dbReference>
<dbReference type="Pfam" id="PF01535">
    <property type="entry name" value="PPR"/>
    <property type="match status" value="5"/>
</dbReference>
<feature type="repeat" description="PPR" evidence="3">
    <location>
        <begin position="436"/>
        <end position="470"/>
    </location>
</feature>
<protein>
    <recommendedName>
        <fullName evidence="6">Pentatricopeptide repeat-containing protein</fullName>
    </recommendedName>
</protein>
<dbReference type="InterPro" id="IPR046848">
    <property type="entry name" value="E_motif"/>
</dbReference>
<keyword evidence="1" id="KW-0677">Repeat</keyword>
<feature type="repeat" description="PPR" evidence="3">
    <location>
        <begin position="135"/>
        <end position="169"/>
    </location>
</feature>
<feature type="repeat" description="PPR" evidence="3">
    <location>
        <begin position="65"/>
        <end position="99"/>
    </location>
</feature>
<evidence type="ECO:0000313" key="5">
    <source>
        <dbReference type="Proteomes" id="UP001415857"/>
    </source>
</evidence>
<dbReference type="FunFam" id="1.25.40.10:FF:000348">
    <property type="entry name" value="Pentatricopeptide repeat-containing protein chloroplastic"/>
    <property type="match status" value="1"/>
</dbReference>
<keyword evidence="5" id="KW-1185">Reference proteome</keyword>
<dbReference type="PANTHER" id="PTHR47926:SF497">
    <property type="entry name" value="TETRATRICOPEPTIDE-LIKE HELICAL DOMAIN SUPERFAMILY"/>
    <property type="match status" value="1"/>
</dbReference>